<dbReference type="SMART" id="SM00823">
    <property type="entry name" value="PKS_PP"/>
    <property type="match status" value="2"/>
</dbReference>
<dbReference type="CDD" id="cd02440">
    <property type="entry name" value="AdoMet_MTases"/>
    <property type="match status" value="1"/>
</dbReference>
<evidence type="ECO:0008006" key="13">
    <source>
        <dbReference type="Google" id="ProtNLM"/>
    </source>
</evidence>
<dbReference type="Proteomes" id="UP001312908">
    <property type="component" value="Unassembled WGS sequence"/>
</dbReference>
<dbReference type="Gene3D" id="3.30.559.30">
    <property type="entry name" value="Nonribosomal peptide synthetase, condensation domain"/>
    <property type="match status" value="1"/>
</dbReference>
<dbReference type="InterPro" id="IPR014031">
    <property type="entry name" value="Ketoacyl_synth_C"/>
</dbReference>
<keyword evidence="6" id="KW-0808">Transferase</keyword>
<comment type="cofactor">
    <cofactor evidence="1">
        <name>pantetheine 4'-phosphate</name>
        <dbReference type="ChEBI" id="CHEBI:47942"/>
    </cofactor>
</comment>
<dbReference type="Pfam" id="PF08659">
    <property type="entry name" value="KR"/>
    <property type="match status" value="1"/>
</dbReference>
<dbReference type="Gene3D" id="1.10.1200.10">
    <property type="entry name" value="ACP-like"/>
    <property type="match status" value="2"/>
</dbReference>
<protein>
    <recommendedName>
        <fullName evidence="13">Polyketide synthase</fullName>
    </recommendedName>
</protein>
<dbReference type="SUPFAM" id="SSF51735">
    <property type="entry name" value="NAD(P)-binding Rossmann-fold domains"/>
    <property type="match status" value="2"/>
</dbReference>
<dbReference type="InterPro" id="IPR029063">
    <property type="entry name" value="SAM-dependent_MTases_sf"/>
</dbReference>
<dbReference type="Pfam" id="PF08242">
    <property type="entry name" value="Methyltransf_12"/>
    <property type="match status" value="2"/>
</dbReference>
<dbReference type="Gene3D" id="3.30.70.3290">
    <property type="match status" value="1"/>
</dbReference>
<dbReference type="Pfam" id="PF00975">
    <property type="entry name" value="Thioesterase"/>
    <property type="match status" value="1"/>
</dbReference>
<dbReference type="InterPro" id="IPR001031">
    <property type="entry name" value="Thioesterase"/>
</dbReference>
<dbReference type="SMART" id="SM00824">
    <property type="entry name" value="PKS_TE"/>
    <property type="match status" value="1"/>
</dbReference>
<dbReference type="InterPro" id="IPR020802">
    <property type="entry name" value="TesA-like"/>
</dbReference>
<dbReference type="InterPro" id="IPR036736">
    <property type="entry name" value="ACP-like_sf"/>
</dbReference>
<reference evidence="11 12" key="1">
    <citation type="submission" date="2023-10" db="EMBL/GenBank/DDBJ databases">
        <title>Sorlinia euscelidii gen. nov., sp. nov., an acetic acid bacteria isolated from the gut of Euscelidius variegatus emitter.</title>
        <authorList>
            <person name="Michoud G."/>
            <person name="Marasco R."/>
            <person name="Seferji K."/>
            <person name="Gonella E."/>
            <person name="Garuglieri E."/>
            <person name="Alma A."/>
            <person name="Mapelli F."/>
            <person name="Borin S."/>
            <person name="Daffonchio D."/>
            <person name="Crotti E."/>
        </authorList>
    </citation>
    <scope>NUCLEOTIDE SEQUENCE [LARGE SCALE GENOMIC DNA]</scope>
    <source>
        <strain evidence="11 12">EV16P</strain>
    </source>
</reference>
<evidence type="ECO:0000259" key="10">
    <source>
        <dbReference type="PROSITE" id="PS52004"/>
    </source>
</evidence>
<dbReference type="InterPro" id="IPR057737">
    <property type="entry name" value="Condensation_MtbB-like"/>
</dbReference>
<dbReference type="SMART" id="SM00822">
    <property type="entry name" value="PKS_KR"/>
    <property type="match status" value="1"/>
</dbReference>
<dbReference type="InterPro" id="IPR032821">
    <property type="entry name" value="PKS_assoc"/>
</dbReference>
<evidence type="ECO:0000256" key="3">
    <source>
        <dbReference type="ARBA" id="ARBA00022450"/>
    </source>
</evidence>
<name>A0ABU7U494_9PROT</name>
<dbReference type="PROSITE" id="PS00012">
    <property type="entry name" value="PHOSPHOPANTETHEINE"/>
    <property type="match status" value="2"/>
</dbReference>
<proteinExistence type="predicted"/>
<dbReference type="SUPFAM" id="SSF53901">
    <property type="entry name" value="Thiolase-like"/>
    <property type="match status" value="1"/>
</dbReference>
<evidence type="ECO:0000256" key="4">
    <source>
        <dbReference type="ARBA" id="ARBA00022553"/>
    </source>
</evidence>
<comment type="pathway">
    <text evidence="2">Siderophore biosynthesis.</text>
</comment>
<dbReference type="Pfam" id="PF02801">
    <property type="entry name" value="Ketoacyl-synt_C"/>
    <property type="match status" value="1"/>
</dbReference>
<dbReference type="Gene3D" id="3.40.50.720">
    <property type="entry name" value="NAD(P)-binding Rossmann-like Domain"/>
    <property type="match status" value="1"/>
</dbReference>
<evidence type="ECO:0000313" key="11">
    <source>
        <dbReference type="EMBL" id="MEE8659275.1"/>
    </source>
</evidence>
<dbReference type="PANTHER" id="PTHR43775:SF37">
    <property type="entry name" value="SI:DKEY-61P9.11"/>
    <property type="match status" value="1"/>
</dbReference>
<dbReference type="InterPro" id="IPR001227">
    <property type="entry name" value="Ac_transferase_dom_sf"/>
</dbReference>
<gene>
    <name evidence="11" type="ORF">DOFOFD_09670</name>
</gene>
<keyword evidence="12" id="KW-1185">Reference proteome</keyword>
<dbReference type="InterPro" id="IPR020841">
    <property type="entry name" value="PKS_Beta-ketoAc_synthase_dom"/>
</dbReference>
<dbReference type="Pfam" id="PF16197">
    <property type="entry name" value="KAsynt_C_assoc"/>
    <property type="match status" value="1"/>
</dbReference>
<dbReference type="InterPro" id="IPR006162">
    <property type="entry name" value="Ppantetheine_attach_site"/>
</dbReference>
<dbReference type="InterPro" id="IPR029058">
    <property type="entry name" value="AB_hydrolase_fold"/>
</dbReference>
<dbReference type="SMART" id="SM00827">
    <property type="entry name" value="PKS_AT"/>
    <property type="match status" value="1"/>
</dbReference>
<dbReference type="SUPFAM" id="SSF52151">
    <property type="entry name" value="FabD/lysophospholipase-like"/>
    <property type="match status" value="1"/>
</dbReference>
<evidence type="ECO:0000256" key="1">
    <source>
        <dbReference type="ARBA" id="ARBA00001957"/>
    </source>
</evidence>
<evidence type="ECO:0000256" key="6">
    <source>
        <dbReference type="ARBA" id="ARBA00022679"/>
    </source>
</evidence>
<dbReference type="CDD" id="cd05274">
    <property type="entry name" value="KR_FAS_SDR_x"/>
    <property type="match status" value="1"/>
</dbReference>
<dbReference type="SUPFAM" id="SSF53335">
    <property type="entry name" value="S-adenosyl-L-methionine-dependent methyltransferases"/>
    <property type="match status" value="2"/>
</dbReference>
<dbReference type="InterPro" id="IPR013968">
    <property type="entry name" value="PKS_KR"/>
</dbReference>
<accession>A0ABU7U494</accession>
<dbReference type="Pfam" id="PF00668">
    <property type="entry name" value="Condensation"/>
    <property type="match status" value="1"/>
</dbReference>
<dbReference type="InterPro" id="IPR016035">
    <property type="entry name" value="Acyl_Trfase/lysoPLipase"/>
</dbReference>
<dbReference type="Pfam" id="PF00550">
    <property type="entry name" value="PP-binding"/>
    <property type="match status" value="2"/>
</dbReference>
<dbReference type="EMBL" id="JAWJZY010000004">
    <property type="protein sequence ID" value="MEE8659275.1"/>
    <property type="molecule type" value="Genomic_DNA"/>
</dbReference>
<dbReference type="InterPro" id="IPR016036">
    <property type="entry name" value="Malonyl_transacylase_ACP-bd"/>
</dbReference>
<feature type="domain" description="Carrier" evidence="9">
    <location>
        <begin position="1604"/>
        <end position="1679"/>
    </location>
</feature>
<keyword evidence="7" id="KW-0511">Multifunctional enzyme</keyword>
<keyword evidence="4" id="KW-0597">Phosphoprotein</keyword>
<dbReference type="SUPFAM" id="SSF53474">
    <property type="entry name" value="alpha/beta-Hydrolases"/>
    <property type="match status" value="1"/>
</dbReference>
<feature type="region of interest" description="Disordered" evidence="8">
    <location>
        <begin position="1578"/>
        <end position="1598"/>
    </location>
</feature>
<dbReference type="Gene3D" id="3.40.50.1820">
    <property type="entry name" value="alpha/beta hydrolase"/>
    <property type="match status" value="1"/>
</dbReference>
<dbReference type="InterPro" id="IPR001242">
    <property type="entry name" value="Condensation_dom"/>
</dbReference>
<dbReference type="Gene3D" id="3.40.47.10">
    <property type="match status" value="1"/>
</dbReference>
<dbReference type="PROSITE" id="PS50075">
    <property type="entry name" value="CARRIER"/>
    <property type="match status" value="2"/>
</dbReference>
<dbReference type="PANTHER" id="PTHR43775">
    <property type="entry name" value="FATTY ACID SYNTHASE"/>
    <property type="match status" value="1"/>
</dbReference>
<sequence>MIFSPDGKCRPFDRNANGTFPGHGVASVTLRRLSDALRDGDPVIAVIRGNAVNNDGAAKAGFTAPSVSGQKRVIREAMAVAGLSPDHIGLIEAHGTATPLGDPIEVQALREVFGVRQDGSRCALGSVKGDLGHLDTAAGIVSFLKAVMCVARGIIPRSAHFETPNPALRLDESPFHVPMTTLPWSSTPRHAGISSFGIGGTNCHVIIGSLPDKLRNITPQHQERGPSAAFEKQPPVLLMSAASESALRRLCNQYAEALDGESPQNIAYTALMARQLNLRHRMALRLYGDSRNALKAFSEGAHPDGLHYGDKAHGKIAFLCTGQGAHWPAMARDYVEASPAFAAMLARCIASCDAVLPISLREVLLGDAGARLSEMRYAQPAIVAFEIAMAAHWRARGLRPDIVIGHSVGEYAAAVIADMLDLEAVMPLLCHRGALMDAAEKGGMISLHIREDAARDWAERFGLDIAAINGAAQFVLSGSVDAIERLAAALAQDGTPSSHLPIAGAAHSRLMDPILDRFNAEALKLKARNGEVKLISTCHGDVISGEDLNRHGFWGRHLREPVRFREAIDKAMQAGADVFLEIGPDAILTRIAQGDHPTSHRWIASAQRHVSAAEKLEEAQCALFTAAIDLDWRQIFAISGRRIHAPLYAFDRTRHWRDAGEDAQNKPADTPRLRVGLDQGRHTALSRATSLELPRLEKLYDCARILHAIYLDRLILRCIGAWREDGVTFSEILRGGRLLPRYRQLLGRMIEACVEDGYFKRSGERYRPARPDIIPHASCAELLGELAACCEGLHAIPATVERAGAQLFDMLRGQVAPVEIIFPEGESRGVEVLYQDFSFGRYFNEIAAAILSGMLRQESGRPQTFHILEVGGGTGGTTSAMVAAISAIDQVHYHFTDVSPVFTRRAEEKFAAYPFMHYGVLDLQKDPDKQGFEAGTYDLIIAANVVHATDHVGHTLTRLRSLLKPGGHLLLREITQPMRLFDFVFGPLVSPLLDLEARDGQVFLTKELWRKQCRAAGFARIDWLPDDGTETAEMGEHIILATCPIESSPSLPAPMTTQHPVLGTPLTSDGFYLADWSGCNADPSLWNQRLIEAARALNRLHGGEADEPEIIRYPAPTHPIGRVRLAWCAMPFGRGRLSIEAEDPSGAWQIILPGHVTADLPLPTPSLPTQYEVGWEDVTPPTGKSSITDANISPLEALWAQGEGTVDFQSRMIIHLLRVGKTDPLTVLQTVKHHLAERAATPLVIVTRNAWSHGLDAPVQPTQRAVWGLIKVAMQECPQLKIAIIDLDHLSEAADLLTGLRGVEGGVRFVMVRDGLARRHCIVPLAANAQPLPPSAFDIPGWHVVTGGFGGLGRVTIAWLAAHHAAQIAILAPRAPADWRAFLEKMRISYGATLRWLPCDVADHQQLTDALEELAAEGGVAGVIHAAGLIADELIPDVDETAFKRVWAVKAEASAALRSWLAAHGGRYLLLYSSAAAAMGTAGQAAHASACGFLDGLAEAHRSDTALKVISIAWGAWRGYGRADDDGLQSRLAAQGMGLIAPGEGLWHLEQAVMRSRRNRLAMRLIPDALNDIHRDLVNAAPPRRPPSQPTKQDDPPVHFATEAEAENWLARMIGTLLRLPDFTEIDRTRTLVELGVDSLLLLELRSLIEKRINQRLDARMIDTGKTINAIAQSLHASRHVEISPPATIHLQHDDDHRFAPFPLTPIQHAYWVGRTELIAYGGIACHILFEWDLDRRQIDPDRFTAAWNALIRRHDMLRIVIEADGQQRVLESVPYYTPTQRDLTGLTPAQCEEDLLTFREALSSRVLPTDRWPLFDIAMSTCDAHRYRLHLHLDLLLFDVRSLKIMMDDLAAAYRGETLPTLSITFRDYVMAEAARRESDAWQADWVYWCDRLYDLPPSPALPLNTGNQPTRPRLVTLTGRIEAEDWQALKARWRDWGVTPSAGLLTLFARTLEIWARQPEFTLNLTMFDRQAVHEEIDQVIGDFTSVLLMAFDLREKRDLRSDMLRAQKALQAALQHKEVNGVELLRELTKIQGYSQAPQMPVVFTSMLGMTLDGLNIDQAMQSFLGDPTHVFTQTPQVWLDHQVMEIEGALVFNWYGMDDVLAENFCADAFATYTHLLRGLAEKPELMEETVLSALHPDGHWYDPVSRWRGGEDVATRLCRTIENDMRSLPGIARAQVDLSVPDQCLIDVVTDDFVAAPETPRHPAPTPPPSLLPTLPTELCEEVSRAWALIETRALAALMRTLRQAGLFSHANQKHALTDIRRALNITPKHHRLLAQWLRKLVASHILTQDGGIYTAIQEQAAPETEVPMAGIPAWVAKLLDYLARCTAHHGRLFTGEAHALDLLYDEQHRIMDVFYATNPVSQHLHNVARTIAAYLAESSDAPVSILEIGGGTGASTRTLLPAIAHHIARYVFTDISALFLNEARRAFGGHDFMAFEHLDINAPPDAGLIIEEGYDVIIAGNVLHDATHIGRTLRRMGRLLKPGGAFVIIEATEPHSALQLATIGFLEGLNGYHDFRHQTHEAFLPMPRWRELLEQNGFDVPLTYPGEAASPLRQHLILATATRIHRPDFATLKQRLRARHGTDLPALTLRQRETLHSPCRKTSETGHYDLTIPPCDTRPNEIEEAVLKIWREFLGRPISPESDFFDAGGDSLIATRVVAHLARAGFEGASLQQLFANPQLRAFCASLTPPAAHRGHAPIALTRKEARMHIFVFHASDGGVAAYLPLAQHLEATTYGLELASLTGIETLDGLAMRYAESILATGIDGTLTLLGWSYGAFLAQSCARILSRRGKSVDLILIEPVLAADFCATQREDLDAMMAARPDTLAGKFPISDAMLQKTLSLLKLLRGHVIDFEPPRRCLCIRAASRPQHWGDAAEDWSPYFQQAEYQTVPTDHWSLLLHEKWALEVAKCVNDWLGVTVS</sequence>
<dbReference type="InterPro" id="IPR020806">
    <property type="entry name" value="PKS_PP-bd"/>
</dbReference>
<evidence type="ECO:0000256" key="5">
    <source>
        <dbReference type="ARBA" id="ARBA00022598"/>
    </source>
</evidence>
<dbReference type="CDD" id="cd19535">
    <property type="entry name" value="Cyc_NRPS"/>
    <property type="match status" value="1"/>
</dbReference>
<dbReference type="InterPro" id="IPR050091">
    <property type="entry name" value="PKS_NRPS_Biosynth_Enz"/>
</dbReference>
<dbReference type="InterPro" id="IPR023213">
    <property type="entry name" value="CAT-like_dom_sf"/>
</dbReference>
<organism evidence="11 12">
    <name type="scientific">Sorlinia euscelidii</name>
    <dbReference type="NCBI Taxonomy" id="3081148"/>
    <lineage>
        <taxon>Bacteria</taxon>
        <taxon>Pseudomonadati</taxon>
        <taxon>Pseudomonadota</taxon>
        <taxon>Alphaproteobacteria</taxon>
        <taxon>Acetobacterales</taxon>
        <taxon>Acetobacteraceae</taxon>
        <taxon>Sorlinia</taxon>
    </lineage>
</organism>
<dbReference type="InterPro" id="IPR036291">
    <property type="entry name" value="NAD(P)-bd_dom_sf"/>
</dbReference>
<comment type="caution">
    <text evidence="11">The sequence shown here is derived from an EMBL/GenBank/DDBJ whole genome shotgun (WGS) entry which is preliminary data.</text>
</comment>
<dbReference type="Gene3D" id="3.30.559.10">
    <property type="entry name" value="Chloramphenicol acetyltransferase-like domain"/>
    <property type="match status" value="1"/>
</dbReference>
<dbReference type="SUPFAM" id="SSF52777">
    <property type="entry name" value="CoA-dependent acyltransferases"/>
    <property type="match status" value="2"/>
</dbReference>
<dbReference type="SUPFAM" id="SSF55048">
    <property type="entry name" value="Probable ACP-binding domain of malonyl-CoA ACP transacylase"/>
    <property type="match status" value="1"/>
</dbReference>
<dbReference type="CDD" id="cd00833">
    <property type="entry name" value="PKS"/>
    <property type="match status" value="1"/>
</dbReference>
<keyword evidence="5" id="KW-0436">Ligase</keyword>
<dbReference type="InterPro" id="IPR009081">
    <property type="entry name" value="PP-bd_ACP"/>
</dbReference>
<dbReference type="InterPro" id="IPR014043">
    <property type="entry name" value="Acyl_transferase_dom"/>
</dbReference>
<dbReference type="InterPro" id="IPR013217">
    <property type="entry name" value="Methyltransf_12"/>
</dbReference>
<feature type="domain" description="Carrier" evidence="9">
    <location>
        <begin position="2623"/>
        <end position="2697"/>
    </location>
</feature>
<evidence type="ECO:0000256" key="2">
    <source>
        <dbReference type="ARBA" id="ARBA00004924"/>
    </source>
</evidence>
<dbReference type="Gene3D" id="3.40.366.10">
    <property type="entry name" value="Malonyl-Coenzyme A Acyl Carrier Protein, domain 2"/>
    <property type="match status" value="1"/>
</dbReference>
<dbReference type="Pfam" id="PF00698">
    <property type="entry name" value="Acyl_transf_1"/>
    <property type="match status" value="1"/>
</dbReference>
<dbReference type="PROSITE" id="PS52004">
    <property type="entry name" value="KS3_2"/>
    <property type="match status" value="1"/>
</dbReference>
<dbReference type="InterPro" id="IPR057326">
    <property type="entry name" value="KR_dom"/>
</dbReference>
<dbReference type="InterPro" id="IPR016039">
    <property type="entry name" value="Thiolase-like"/>
</dbReference>
<dbReference type="SMART" id="SM00825">
    <property type="entry name" value="PKS_KS"/>
    <property type="match status" value="1"/>
</dbReference>
<dbReference type="Gene3D" id="3.40.50.150">
    <property type="entry name" value="Vaccinia Virus protein VP39"/>
    <property type="match status" value="2"/>
</dbReference>
<evidence type="ECO:0000259" key="9">
    <source>
        <dbReference type="PROSITE" id="PS50075"/>
    </source>
</evidence>
<keyword evidence="3" id="KW-0596">Phosphopantetheine</keyword>
<evidence type="ECO:0000313" key="12">
    <source>
        <dbReference type="Proteomes" id="UP001312908"/>
    </source>
</evidence>
<dbReference type="SUPFAM" id="SSF47336">
    <property type="entry name" value="ACP-like"/>
    <property type="match status" value="2"/>
</dbReference>
<evidence type="ECO:0000256" key="7">
    <source>
        <dbReference type="ARBA" id="ARBA00023268"/>
    </source>
</evidence>
<evidence type="ECO:0000256" key="8">
    <source>
        <dbReference type="SAM" id="MobiDB-lite"/>
    </source>
</evidence>
<feature type="domain" description="Ketosynthase family 3 (KS3)" evidence="10">
    <location>
        <begin position="1"/>
        <end position="209"/>
    </location>
</feature>